<name>A0ABR5HEQ7_9HYPH</name>
<accession>A0ABR5HEQ7</accession>
<evidence type="ECO:0000313" key="2">
    <source>
        <dbReference type="Proteomes" id="UP000036471"/>
    </source>
</evidence>
<sequence>MTNDLAAALNEIIAQAAAASPEPTTEDAFAALLAGTTPDTRPLHPIRDPLTGGIFAFVRDGERP</sequence>
<comment type="caution">
    <text evidence="1">The sequence shown here is derived from an EMBL/GenBank/DDBJ whole genome shotgun (WGS) entry which is preliminary data.</text>
</comment>
<dbReference type="EMBL" id="JTHG01000066">
    <property type="protein sequence ID" value="KMO25051.1"/>
    <property type="molecule type" value="Genomic_DNA"/>
</dbReference>
<gene>
    <name evidence="1" type="ORF">QR79_09765</name>
</gene>
<protein>
    <submittedName>
        <fullName evidence="1">Uncharacterized protein</fullName>
    </submittedName>
</protein>
<dbReference type="RefSeq" id="WP_048428205.1">
    <property type="nucleotide sequence ID" value="NZ_JTHF01000116.1"/>
</dbReference>
<organism evidence="1 2">
    <name type="scientific">Methylobacterium indicum</name>
    <dbReference type="NCBI Taxonomy" id="1775910"/>
    <lineage>
        <taxon>Bacteria</taxon>
        <taxon>Pseudomonadati</taxon>
        <taxon>Pseudomonadota</taxon>
        <taxon>Alphaproteobacteria</taxon>
        <taxon>Hyphomicrobiales</taxon>
        <taxon>Methylobacteriaceae</taxon>
        <taxon>Methylobacterium</taxon>
    </lineage>
</organism>
<evidence type="ECO:0000313" key="1">
    <source>
        <dbReference type="EMBL" id="KMO25051.1"/>
    </source>
</evidence>
<dbReference type="Proteomes" id="UP000036471">
    <property type="component" value="Unassembled WGS sequence"/>
</dbReference>
<proteinExistence type="predicted"/>
<keyword evidence="2" id="KW-1185">Reference proteome</keyword>
<reference evidence="1 2" key="1">
    <citation type="submission" date="2014-11" db="EMBL/GenBank/DDBJ databases">
        <title>Comparative genomics of Methylobacterium species.</title>
        <authorList>
            <person name="Chaudhry V."/>
            <person name="Patil P.B."/>
        </authorList>
    </citation>
    <scope>NUCLEOTIDE SEQUENCE [LARGE SCALE GENOMIC DNA]</scope>
    <source>
        <strain evidence="1 2">SE3.6</strain>
    </source>
</reference>